<dbReference type="GO" id="GO:0003964">
    <property type="term" value="F:RNA-directed DNA polymerase activity"/>
    <property type="evidence" value="ECO:0007669"/>
    <property type="project" value="UniProtKB-KW"/>
</dbReference>
<dbReference type="EMBL" id="JAHOEL010000214">
    <property type="protein sequence ID" value="MBV3393900.1"/>
    <property type="molecule type" value="Genomic_DNA"/>
</dbReference>
<gene>
    <name evidence="1" type="ORF">KSW06_11815</name>
</gene>
<name>A0ABS6NJ01_9FIRM</name>
<dbReference type="Proteomes" id="UP001197492">
    <property type="component" value="Unassembled WGS sequence"/>
</dbReference>
<sequence>MRLIDEILSDSNIDRAILQVKRNKGVSGVDKMTVDELDEYLYKHRREIRYSILNKKYKPQSVKRVYIPKPNGKKRPLGIPTVVDRVIQQ</sequence>
<dbReference type="InterPro" id="IPR043502">
    <property type="entry name" value="DNA/RNA_pol_sf"/>
</dbReference>
<accession>A0ABS6NJ01</accession>
<protein>
    <submittedName>
        <fullName evidence="1">Group II intron reverse transcriptase/maturase</fullName>
    </submittedName>
</protein>
<dbReference type="PANTHER" id="PTHR34047:SF8">
    <property type="entry name" value="PROTEIN YKFC"/>
    <property type="match status" value="1"/>
</dbReference>
<organism evidence="1 2">
    <name type="scientific">Catenibacterium mitsuokai</name>
    <dbReference type="NCBI Taxonomy" id="100886"/>
    <lineage>
        <taxon>Bacteria</taxon>
        <taxon>Bacillati</taxon>
        <taxon>Bacillota</taxon>
        <taxon>Erysipelotrichia</taxon>
        <taxon>Erysipelotrichales</taxon>
        <taxon>Coprobacillaceae</taxon>
        <taxon>Catenibacterium</taxon>
    </lineage>
</organism>
<comment type="caution">
    <text evidence="1">The sequence shown here is derived from an EMBL/GenBank/DDBJ whole genome shotgun (WGS) entry which is preliminary data.</text>
</comment>
<evidence type="ECO:0000313" key="2">
    <source>
        <dbReference type="Proteomes" id="UP001197492"/>
    </source>
</evidence>
<dbReference type="SUPFAM" id="SSF56672">
    <property type="entry name" value="DNA/RNA polymerases"/>
    <property type="match status" value="1"/>
</dbReference>
<feature type="non-terminal residue" evidence="1">
    <location>
        <position position="89"/>
    </location>
</feature>
<dbReference type="InterPro" id="IPR051083">
    <property type="entry name" value="GrpII_Intron_Splice-Mob/Def"/>
</dbReference>
<evidence type="ECO:0000313" key="1">
    <source>
        <dbReference type="EMBL" id="MBV3393900.1"/>
    </source>
</evidence>
<keyword evidence="2" id="KW-1185">Reference proteome</keyword>
<keyword evidence="1" id="KW-0695">RNA-directed DNA polymerase</keyword>
<dbReference type="PANTHER" id="PTHR34047">
    <property type="entry name" value="NUCLEAR INTRON MATURASE 1, MITOCHONDRIAL-RELATED"/>
    <property type="match status" value="1"/>
</dbReference>
<keyword evidence="1" id="KW-0808">Transferase</keyword>
<keyword evidence="1" id="KW-0548">Nucleotidyltransferase</keyword>
<reference evidence="1 2" key="1">
    <citation type="submission" date="2021-06" db="EMBL/GenBank/DDBJ databases">
        <title>Collection of gut derived symbiotic bacterial strains cultured from healthy donors.</title>
        <authorList>
            <person name="Lin H."/>
            <person name="Littmann E."/>
            <person name="Pamer E.G."/>
        </authorList>
    </citation>
    <scope>NUCLEOTIDE SEQUENCE [LARGE SCALE GENOMIC DNA]</scope>
    <source>
        <strain evidence="1 2">MSK.21.70</strain>
    </source>
</reference>
<proteinExistence type="predicted"/>